<protein>
    <submittedName>
        <fullName evidence="1">Uncharacterized protein</fullName>
    </submittedName>
</protein>
<dbReference type="InParanoid" id="T1HWM3"/>
<name>T1HWM3_RHOPR</name>
<dbReference type="VEuPathDB" id="VectorBase:RPRC008443"/>
<dbReference type="EMBL" id="ACPB03006437">
    <property type="status" value="NOT_ANNOTATED_CDS"/>
    <property type="molecule type" value="Genomic_DNA"/>
</dbReference>
<sequence>MVFTKSGTFAEKKLLKYGTEPINYQNEFIYFGVPIASSAKFIKATEYFLGKNMAATQSALALLKSCKSDNWETKCKLYEAISENVLLYLSEVWACRYSDKIEKGQLRFFKLLLHLPRSTPNHYVRMECRRVHIQFKVFSRMLSWWLAILKMPDYNLSKMCFLKQLDLIDNTGMPFNWARELKHYLSCIGFDNVWQSQNLKLVEEKCKSILTSFRNNLVSRDVEAIVNSRYNLNYRNLSTYDLDEPHLKVTE</sequence>
<reference evidence="1" key="1">
    <citation type="submission" date="2015-05" db="UniProtKB">
        <authorList>
            <consortium name="EnsemblMetazoa"/>
        </authorList>
    </citation>
    <scope>IDENTIFICATION</scope>
</reference>
<evidence type="ECO:0000313" key="2">
    <source>
        <dbReference type="Proteomes" id="UP000015103"/>
    </source>
</evidence>
<dbReference type="Proteomes" id="UP000015103">
    <property type="component" value="Unassembled WGS sequence"/>
</dbReference>
<dbReference type="eggNOG" id="ENOG502RU86">
    <property type="taxonomic scope" value="Eukaryota"/>
</dbReference>
<keyword evidence="2" id="KW-1185">Reference proteome</keyword>
<proteinExistence type="predicted"/>
<dbReference type="HOGENOM" id="CLU_096949_0_0_1"/>
<organism evidence="1 2">
    <name type="scientific">Rhodnius prolixus</name>
    <name type="common">Triatomid bug</name>
    <dbReference type="NCBI Taxonomy" id="13249"/>
    <lineage>
        <taxon>Eukaryota</taxon>
        <taxon>Metazoa</taxon>
        <taxon>Ecdysozoa</taxon>
        <taxon>Arthropoda</taxon>
        <taxon>Hexapoda</taxon>
        <taxon>Insecta</taxon>
        <taxon>Pterygota</taxon>
        <taxon>Neoptera</taxon>
        <taxon>Paraneoptera</taxon>
        <taxon>Hemiptera</taxon>
        <taxon>Heteroptera</taxon>
        <taxon>Panheteroptera</taxon>
        <taxon>Cimicomorpha</taxon>
        <taxon>Reduviidae</taxon>
        <taxon>Triatominae</taxon>
        <taxon>Rhodnius</taxon>
    </lineage>
</organism>
<dbReference type="STRING" id="13249.T1HWM3"/>
<dbReference type="AlphaFoldDB" id="T1HWM3"/>
<evidence type="ECO:0000313" key="1">
    <source>
        <dbReference type="EnsemblMetazoa" id="RPRC008443-PA"/>
    </source>
</evidence>
<dbReference type="OMA" id="YLSEVWA"/>
<dbReference type="EnsemblMetazoa" id="RPRC008443-RA">
    <property type="protein sequence ID" value="RPRC008443-PA"/>
    <property type="gene ID" value="RPRC008443"/>
</dbReference>
<accession>T1HWM3</accession>